<dbReference type="Gene3D" id="3.40.50.2000">
    <property type="entry name" value="Glycogen Phosphorylase B"/>
    <property type="match status" value="1"/>
</dbReference>
<dbReference type="Proteomes" id="UP000295726">
    <property type="component" value="Unassembled WGS sequence"/>
</dbReference>
<comment type="caution">
    <text evidence="1">The sequence shown here is derived from an EMBL/GenBank/DDBJ whole genome shotgun (WGS) entry which is preliminary data.</text>
</comment>
<dbReference type="EMBL" id="SLZZ01000042">
    <property type="protein sequence ID" value="TCS74137.1"/>
    <property type="molecule type" value="Genomic_DNA"/>
</dbReference>
<organism evidence="1 2">
    <name type="scientific">Muricomes intestini</name>
    <dbReference type="NCBI Taxonomy" id="1796634"/>
    <lineage>
        <taxon>Bacteria</taxon>
        <taxon>Bacillati</taxon>
        <taxon>Bacillota</taxon>
        <taxon>Clostridia</taxon>
        <taxon>Lachnospirales</taxon>
        <taxon>Lachnospiraceae</taxon>
        <taxon>Muricomes</taxon>
    </lineage>
</organism>
<evidence type="ECO:0000313" key="1">
    <source>
        <dbReference type="EMBL" id="TCS74137.1"/>
    </source>
</evidence>
<protein>
    <submittedName>
        <fullName evidence="1">Glycosyltransferase involved in cell wall biosynthesis</fullName>
    </submittedName>
</protein>
<sequence>MHLLILTAFYPIPGITHERMFVHVRNRYYQEHGAKVTVLNFAAKDNYTIDNINVITLQEFEQRDIHYDIVISHSANVRNHYLFLKKYEKEFENLVFFFHGHEASIFAKDYPEPYKFTKDGKIIKRTCQLFYDHFKLNLWRPFYKKLAKKSQYVFVSDYFYKRVQKNMRITPADLSEHCHVIHNSIGSFFENKDYEMKTDKKYDYISIRSNLDAPKYGVDQYIELANKYPEKRFLLIGKGEIFDYFEKPQNMEWINHTLSHEEMLGYLNNARCGIMLTRSDTQGVMTCEMASIGMPIVSSDIEVCHEILSCFPNVALVPNDVEKIELNSIYEKLAMGLPYDKCKKYYAEGTIQKEMKLFQSLITD</sequence>
<gene>
    <name evidence="1" type="ORF">EDD59_1426</name>
</gene>
<dbReference type="GO" id="GO:0016740">
    <property type="term" value="F:transferase activity"/>
    <property type="evidence" value="ECO:0007669"/>
    <property type="project" value="UniProtKB-KW"/>
</dbReference>
<proteinExistence type="predicted"/>
<keyword evidence="1" id="KW-0808">Transferase</keyword>
<reference evidence="1 2" key="1">
    <citation type="submission" date="2019-03" db="EMBL/GenBank/DDBJ databases">
        <title>Genomic Encyclopedia of Type Strains, Phase IV (KMG-IV): sequencing the most valuable type-strain genomes for metagenomic binning, comparative biology and taxonomic classification.</title>
        <authorList>
            <person name="Goeker M."/>
        </authorList>
    </citation>
    <scope>NUCLEOTIDE SEQUENCE [LARGE SCALE GENOMIC DNA]</scope>
    <source>
        <strain evidence="1 2">DSM 29489</strain>
    </source>
</reference>
<keyword evidence="2" id="KW-1185">Reference proteome</keyword>
<accession>A0A4V2UR63</accession>
<dbReference type="SUPFAM" id="SSF53756">
    <property type="entry name" value="UDP-Glycosyltransferase/glycogen phosphorylase"/>
    <property type="match status" value="1"/>
</dbReference>
<evidence type="ECO:0000313" key="2">
    <source>
        <dbReference type="Proteomes" id="UP000295726"/>
    </source>
</evidence>
<dbReference type="RefSeq" id="WP_024344858.1">
    <property type="nucleotide sequence ID" value="NZ_SLZZ01000042.1"/>
</dbReference>
<name>A0A4V2UR63_9FIRM</name>
<dbReference type="AlphaFoldDB" id="A0A4V2UR63"/>
<dbReference type="OrthoDB" id="6713581at2"/>